<dbReference type="Pfam" id="PF09334">
    <property type="entry name" value="tRNA-synt_1g"/>
    <property type="match status" value="1"/>
</dbReference>
<name>Q0YU22_9CHLB</name>
<dbReference type="Gene3D" id="3.10.20.590">
    <property type="match status" value="1"/>
</dbReference>
<dbReference type="GO" id="GO:0006429">
    <property type="term" value="P:leucyl-tRNA aminoacylation"/>
    <property type="evidence" value="ECO:0007669"/>
    <property type="project" value="UniProtKB-UniRule"/>
</dbReference>
<dbReference type="GO" id="GO:0004823">
    <property type="term" value="F:leucine-tRNA ligase activity"/>
    <property type="evidence" value="ECO:0007669"/>
    <property type="project" value="UniProtKB-UniRule"/>
</dbReference>
<keyword evidence="16" id="KW-1185">Reference proteome</keyword>
<dbReference type="PANTHER" id="PTHR43740:SF2">
    <property type="entry name" value="LEUCINE--TRNA LIGASE, MITOCHONDRIAL"/>
    <property type="match status" value="1"/>
</dbReference>
<evidence type="ECO:0000256" key="1">
    <source>
        <dbReference type="ARBA" id="ARBA00005594"/>
    </source>
</evidence>
<keyword evidence="2 9" id="KW-0963">Cytoplasm</keyword>
<dbReference type="InterPro" id="IPR002302">
    <property type="entry name" value="Leu-tRNA-ligase"/>
</dbReference>
<reference evidence="15 16" key="1">
    <citation type="submission" date="2006-07" db="EMBL/GenBank/DDBJ databases">
        <title>Annotation of the draft genome assembly of Chlorobium ferroxidans DSM 13031.</title>
        <authorList>
            <consortium name="US DOE Joint Genome Institute (JGI-ORNL)"/>
            <person name="Larimer F."/>
            <person name="Land M."/>
            <person name="Hauser L."/>
        </authorList>
    </citation>
    <scope>NUCLEOTIDE SEQUENCE [LARGE SCALE GENOMIC DNA]</scope>
    <source>
        <strain evidence="15 16">DSM 13031</strain>
    </source>
</reference>
<dbReference type="FunFam" id="1.10.730.10:FF:000011">
    <property type="entry name" value="Leucine--tRNA ligase chloroplastic/mitochondrial"/>
    <property type="match status" value="1"/>
</dbReference>
<dbReference type="Gene3D" id="1.10.730.10">
    <property type="entry name" value="Isoleucyl-tRNA Synthetase, Domain 1"/>
    <property type="match status" value="1"/>
</dbReference>
<dbReference type="FunFam" id="3.40.50.620:FF:000056">
    <property type="entry name" value="Leucine--tRNA ligase"/>
    <property type="match status" value="1"/>
</dbReference>
<evidence type="ECO:0000256" key="3">
    <source>
        <dbReference type="ARBA" id="ARBA00022598"/>
    </source>
</evidence>
<dbReference type="InterPro" id="IPR015413">
    <property type="entry name" value="Methionyl/Leucyl_tRNA_Synth"/>
</dbReference>
<comment type="caution">
    <text evidence="15">The sequence shown here is derived from an EMBL/GenBank/DDBJ whole genome shotgun (WGS) entry which is preliminary data.</text>
</comment>
<feature type="short sequence motif" description="'KMSKS' region" evidence="9">
    <location>
        <begin position="586"/>
        <end position="590"/>
    </location>
</feature>
<proteinExistence type="inferred from homology"/>
<dbReference type="GO" id="GO:0002161">
    <property type="term" value="F:aminoacyl-tRNA deacylase activity"/>
    <property type="evidence" value="ECO:0007669"/>
    <property type="project" value="InterPro"/>
</dbReference>
<dbReference type="InterPro" id="IPR009008">
    <property type="entry name" value="Val/Leu/Ile-tRNA-synth_edit"/>
</dbReference>
<feature type="domain" description="Methionyl/Leucyl tRNA synthetase" evidence="13">
    <location>
        <begin position="48"/>
        <end position="182"/>
    </location>
</feature>
<dbReference type="Gene3D" id="3.40.50.620">
    <property type="entry name" value="HUPs"/>
    <property type="match status" value="2"/>
</dbReference>
<evidence type="ECO:0000256" key="9">
    <source>
        <dbReference type="HAMAP-Rule" id="MF_00049"/>
    </source>
</evidence>
<evidence type="ECO:0000259" key="14">
    <source>
        <dbReference type="Pfam" id="PF13603"/>
    </source>
</evidence>
<dbReference type="Gene3D" id="3.90.740.10">
    <property type="entry name" value="Valyl/Leucyl/Isoleucyl-tRNA synthetase, editing domain"/>
    <property type="match status" value="1"/>
</dbReference>
<dbReference type="SUPFAM" id="SSF52374">
    <property type="entry name" value="Nucleotidylyl transferase"/>
    <property type="match status" value="1"/>
</dbReference>
<dbReference type="InterPro" id="IPR002300">
    <property type="entry name" value="aa-tRNA-synth_Ia"/>
</dbReference>
<evidence type="ECO:0000313" key="16">
    <source>
        <dbReference type="Proteomes" id="UP000004162"/>
    </source>
</evidence>
<evidence type="ECO:0000256" key="5">
    <source>
        <dbReference type="ARBA" id="ARBA00022840"/>
    </source>
</evidence>
<evidence type="ECO:0000259" key="11">
    <source>
        <dbReference type="Pfam" id="PF00133"/>
    </source>
</evidence>
<dbReference type="Pfam" id="PF00133">
    <property type="entry name" value="tRNA-synt_1"/>
    <property type="match status" value="1"/>
</dbReference>
<dbReference type="PANTHER" id="PTHR43740">
    <property type="entry name" value="LEUCYL-TRNA SYNTHETASE"/>
    <property type="match status" value="1"/>
</dbReference>
<dbReference type="NCBIfam" id="TIGR00396">
    <property type="entry name" value="leuS_bact"/>
    <property type="match status" value="1"/>
</dbReference>
<feature type="domain" description="Leucyl-tRNA synthetase editing" evidence="14">
    <location>
        <begin position="227"/>
        <end position="413"/>
    </location>
</feature>
<evidence type="ECO:0000256" key="2">
    <source>
        <dbReference type="ARBA" id="ARBA00022490"/>
    </source>
</evidence>
<dbReference type="Pfam" id="PF13603">
    <property type="entry name" value="tRNA-synt_1_2"/>
    <property type="match status" value="1"/>
</dbReference>
<dbReference type="InterPro" id="IPR013155">
    <property type="entry name" value="M/V/L/I-tRNA-synth_anticd-bd"/>
</dbReference>
<evidence type="ECO:0000256" key="7">
    <source>
        <dbReference type="ARBA" id="ARBA00023146"/>
    </source>
</evidence>
<comment type="catalytic activity">
    <reaction evidence="8 9">
        <text>tRNA(Leu) + L-leucine + ATP = L-leucyl-tRNA(Leu) + AMP + diphosphate</text>
        <dbReference type="Rhea" id="RHEA:11688"/>
        <dbReference type="Rhea" id="RHEA-COMP:9613"/>
        <dbReference type="Rhea" id="RHEA-COMP:9622"/>
        <dbReference type="ChEBI" id="CHEBI:30616"/>
        <dbReference type="ChEBI" id="CHEBI:33019"/>
        <dbReference type="ChEBI" id="CHEBI:57427"/>
        <dbReference type="ChEBI" id="CHEBI:78442"/>
        <dbReference type="ChEBI" id="CHEBI:78494"/>
        <dbReference type="ChEBI" id="CHEBI:456215"/>
        <dbReference type="EC" id="6.1.1.4"/>
    </reaction>
</comment>
<evidence type="ECO:0000313" key="15">
    <source>
        <dbReference type="EMBL" id="EAT59732.1"/>
    </source>
</evidence>
<accession>Q0YU22</accession>
<organism evidence="15 16">
    <name type="scientific">Chlorobium ferrooxidans DSM 13031</name>
    <dbReference type="NCBI Taxonomy" id="377431"/>
    <lineage>
        <taxon>Bacteria</taxon>
        <taxon>Pseudomonadati</taxon>
        <taxon>Chlorobiota</taxon>
        <taxon>Chlorobiia</taxon>
        <taxon>Chlorobiales</taxon>
        <taxon>Chlorobiaceae</taxon>
        <taxon>Chlorobium/Pelodictyon group</taxon>
        <taxon>Chlorobium</taxon>
    </lineage>
</organism>
<dbReference type="InterPro" id="IPR009080">
    <property type="entry name" value="tRNAsynth_Ia_anticodon-bd"/>
</dbReference>
<dbReference type="SUPFAM" id="SSF50677">
    <property type="entry name" value="ValRS/IleRS/LeuRS editing domain"/>
    <property type="match status" value="1"/>
</dbReference>
<evidence type="ECO:0000256" key="8">
    <source>
        <dbReference type="ARBA" id="ARBA00047469"/>
    </source>
</evidence>
<evidence type="ECO:0000256" key="10">
    <source>
        <dbReference type="RuleBase" id="RU363039"/>
    </source>
</evidence>
<dbReference type="FunFam" id="3.40.50.620:FF:000077">
    <property type="entry name" value="Leucine--tRNA ligase"/>
    <property type="match status" value="1"/>
</dbReference>
<comment type="subcellular location">
    <subcellularLocation>
        <location evidence="9">Cytoplasm</location>
    </subcellularLocation>
</comment>
<comment type="caution">
    <text evidence="9">Lacks conserved residue(s) required for the propagation of feature annotation.</text>
</comment>
<evidence type="ECO:0000259" key="12">
    <source>
        <dbReference type="Pfam" id="PF08264"/>
    </source>
</evidence>
<dbReference type="InterPro" id="IPR014729">
    <property type="entry name" value="Rossmann-like_a/b/a_fold"/>
</dbReference>
<feature type="domain" description="Methionyl/Valyl/Leucyl/Isoleucyl-tRNA synthetase anticodon-binding" evidence="12">
    <location>
        <begin position="667"/>
        <end position="782"/>
    </location>
</feature>
<dbReference type="Proteomes" id="UP000004162">
    <property type="component" value="Unassembled WGS sequence"/>
</dbReference>
<dbReference type="CDD" id="cd00812">
    <property type="entry name" value="LeuRS_core"/>
    <property type="match status" value="1"/>
</dbReference>
<feature type="binding site" evidence="9">
    <location>
        <position position="589"/>
    </location>
    <ligand>
        <name>ATP</name>
        <dbReference type="ChEBI" id="CHEBI:30616"/>
    </ligand>
</feature>
<sequence length="819" mass="94145">MTEISFIRNTMKYDFSKTEKKWQAYWQQQESFKTAETADKPKYYVLDMFPYPSGSGLHVGHLEGYTASDITARYKRSCGFNVLHPMGWDAFGLPAEQFAIKTGTHPRITTEQNIRSFKETLQAMGFSYDWSREINTTDPGYFKWTQWIFLRLYEMGLAYMSEVDVNWCEELKTVLANEEVEEKIADGYTVIRRPLRQWVLKITAYAERLIADLDEVDWPENVKQMQRNWIGRSEGVEIDFELRCHKSKLKVYTTRPDTLFGATYLVISPEHPLAEKLATAPQLVAVKEYIRQAKLKTELERTGLQKEKTGVFTGSYAINPATNEPLPVWISDFVLTSYGTGAIMSVPAHDQRDWEFAKQYNLPIIEVIKSPHNVEEKVFDEKNSIPVNSSNSEISIDGLPFREAFECMASWLESKNLGARKVNYKLRDWIFSRQRYWGEPIPIKHYEDGTLRTETTLPLVLPEVEAYHPSSTGESPLANIAEWLLGSDEFGVFRRETNTMPQWAGSCWYYLRFIDPANTNALIDPEKERYWMNVDLYIGGAEHAVLHLLYARFWHKVLFDLGVVSTREPFRKLFNQGMILGEDNEKMSKSRGNVIPADHVLERYGADAVRLYEMFLGPLEQVKPWNTNGIEGISRFLSKVWRLFHSDSDRDEESPAAKLSEDPMPEELLRKMHKTIRKVGEDTENLKFNTAISEMMVFVNELHKAGCRNREAVETLLILLAPYAPHITEELWEAAGHNSSISKAPFPSYRPELVEDSVLTIAVQINGKLRGTFQAPAKSPKALLLEEALKVESVIKFLEGKSIVREIVVPDKLVNFAVK</sequence>
<keyword evidence="4 9" id="KW-0547">Nucleotide-binding</keyword>
<reference evidence="15 16" key="2">
    <citation type="submission" date="2006-07" db="EMBL/GenBank/DDBJ databases">
        <title>Sequencing of the draft genome and assembly of Chlorobium ferroxidans DSM 13031.</title>
        <authorList>
            <consortium name="US DOE Joint Genome Institute (JGI-PGF)"/>
            <person name="Copeland A."/>
            <person name="Lucas S."/>
            <person name="Lapidus A."/>
            <person name="Barry K."/>
            <person name="Glavina del Rio T."/>
            <person name="Dalin E."/>
            <person name="Tice H."/>
            <person name="Bruce D."/>
            <person name="Pitluck S."/>
            <person name="Richardson P."/>
        </authorList>
    </citation>
    <scope>NUCLEOTIDE SEQUENCE [LARGE SCALE GENOMIC DNA]</scope>
    <source>
        <strain evidence="15 16">DSM 13031</strain>
    </source>
</reference>
<dbReference type="GO" id="GO:0005829">
    <property type="term" value="C:cytosol"/>
    <property type="evidence" value="ECO:0007669"/>
    <property type="project" value="TreeGrafter"/>
</dbReference>
<keyword evidence="6 9" id="KW-0648">Protein biosynthesis</keyword>
<keyword evidence="3 9" id="KW-0436">Ligase</keyword>
<dbReference type="GO" id="GO:0005524">
    <property type="term" value="F:ATP binding"/>
    <property type="evidence" value="ECO:0007669"/>
    <property type="project" value="UniProtKB-UniRule"/>
</dbReference>
<keyword evidence="7 9" id="KW-0030">Aminoacyl-tRNA synthetase</keyword>
<dbReference type="EC" id="6.1.1.4" evidence="9"/>
<feature type="domain" description="Aminoacyl-tRNA synthetase class Ia" evidence="11">
    <location>
        <begin position="426"/>
        <end position="612"/>
    </location>
</feature>
<gene>
    <name evidence="9" type="primary">leuS</name>
    <name evidence="15" type="ORF">CferDRAFT_1739</name>
</gene>
<dbReference type="Pfam" id="PF08264">
    <property type="entry name" value="Anticodon_1"/>
    <property type="match status" value="1"/>
</dbReference>
<evidence type="ECO:0000256" key="6">
    <source>
        <dbReference type="ARBA" id="ARBA00022917"/>
    </source>
</evidence>
<dbReference type="AlphaFoldDB" id="Q0YU22"/>
<evidence type="ECO:0000256" key="4">
    <source>
        <dbReference type="ARBA" id="ARBA00022741"/>
    </source>
</evidence>
<dbReference type="PRINTS" id="PR00985">
    <property type="entry name" value="TRNASYNTHLEU"/>
</dbReference>
<protein>
    <recommendedName>
        <fullName evidence="9">Leucine--tRNA ligase</fullName>
        <ecNumber evidence="9">6.1.1.4</ecNumber>
    </recommendedName>
    <alternativeName>
        <fullName evidence="9">Leucyl-tRNA synthetase</fullName>
        <shortName evidence="9">LeuRS</shortName>
    </alternativeName>
</protein>
<dbReference type="CDD" id="cd07958">
    <property type="entry name" value="Anticodon_Ia_Leu_BEm"/>
    <property type="match status" value="1"/>
</dbReference>
<dbReference type="HAMAP" id="MF_00049_B">
    <property type="entry name" value="Leu_tRNA_synth_B"/>
    <property type="match status" value="1"/>
</dbReference>
<evidence type="ECO:0000259" key="13">
    <source>
        <dbReference type="Pfam" id="PF09334"/>
    </source>
</evidence>
<keyword evidence="5 9" id="KW-0067">ATP-binding</keyword>
<dbReference type="EMBL" id="AASE01000002">
    <property type="protein sequence ID" value="EAT59732.1"/>
    <property type="molecule type" value="Genomic_DNA"/>
</dbReference>
<dbReference type="InterPro" id="IPR025709">
    <property type="entry name" value="Leu_tRNA-synth_edit"/>
</dbReference>
<comment type="similarity">
    <text evidence="1 9 10">Belongs to the class-I aminoacyl-tRNA synthetase family.</text>
</comment>
<dbReference type="SUPFAM" id="SSF47323">
    <property type="entry name" value="Anticodon-binding domain of a subclass of class I aminoacyl-tRNA synthetases"/>
    <property type="match status" value="1"/>
</dbReference>